<name>A0ABZ1B9F3_9ACTN</name>
<evidence type="ECO:0000256" key="1">
    <source>
        <dbReference type="ARBA" id="ARBA00022676"/>
    </source>
</evidence>
<protein>
    <submittedName>
        <fullName evidence="5">Glycosyltransferase family 4 protein</fullName>
        <ecNumber evidence="5">2.4.-.-</ecNumber>
    </submittedName>
</protein>
<accession>A0ABZ1B9F3</accession>
<feature type="domain" description="Glycosyl transferase family 1" evidence="3">
    <location>
        <begin position="187"/>
        <end position="351"/>
    </location>
</feature>
<dbReference type="Proteomes" id="UP001324287">
    <property type="component" value="Chromosome"/>
</dbReference>
<dbReference type="GO" id="GO:0016757">
    <property type="term" value="F:glycosyltransferase activity"/>
    <property type="evidence" value="ECO:0007669"/>
    <property type="project" value="UniProtKB-KW"/>
</dbReference>
<dbReference type="Pfam" id="PF13579">
    <property type="entry name" value="Glyco_trans_4_4"/>
    <property type="match status" value="1"/>
</dbReference>
<evidence type="ECO:0000313" key="5">
    <source>
        <dbReference type="EMBL" id="WRL66331.1"/>
    </source>
</evidence>
<feature type="domain" description="Glycosyltransferase subfamily 4-like N-terminal" evidence="4">
    <location>
        <begin position="21"/>
        <end position="174"/>
    </location>
</feature>
<evidence type="ECO:0000259" key="4">
    <source>
        <dbReference type="Pfam" id="PF13579"/>
    </source>
</evidence>
<dbReference type="EC" id="2.4.-.-" evidence="5"/>
<dbReference type="PANTHER" id="PTHR45947">
    <property type="entry name" value="SULFOQUINOVOSYL TRANSFERASE SQD2"/>
    <property type="match status" value="1"/>
</dbReference>
<proteinExistence type="predicted"/>
<dbReference type="Pfam" id="PF00534">
    <property type="entry name" value="Glycos_transf_1"/>
    <property type="match status" value="1"/>
</dbReference>
<keyword evidence="1 5" id="KW-0328">Glycosyltransferase</keyword>
<dbReference type="CDD" id="cd03801">
    <property type="entry name" value="GT4_PimA-like"/>
    <property type="match status" value="1"/>
</dbReference>
<dbReference type="SUPFAM" id="SSF53756">
    <property type="entry name" value="UDP-Glycosyltransferase/glycogen phosphorylase"/>
    <property type="match status" value="1"/>
</dbReference>
<dbReference type="InterPro" id="IPR050194">
    <property type="entry name" value="Glycosyltransferase_grp1"/>
</dbReference>
<sequence length="385" mass="40130">MTERSPLHGRHVVEVLATSAGGVGSHIRTIVPAIRAAGASVRVCGAPATEELFGFTAVGADFRPVGISSGLAPLADSRAVLQLRQAAAGAELLHAHGLRAGLVAAAARHVSGDRTRPLVLTLHNALQESSGPRQRLLRAIEGTTIRSADLVLAVSGDLAENARRLGARDVRVVPALAPPRPPAERSRDEVREELGLDAGRPLVVAVGRLHPQKGYDVLLDAVARWEAEARLQQAPLVAIAGDGPLEDELAARIRAQRLPVLLLGRRSDVADLLGAADLCVLPSRWEGSPFTGQEALRAGTPLIATRAGGMPDLFGSAAAFVPVGDAAALADAVVQVLTDPERAAELSAAGPRQAAGWPDEEAAGRRIAAVYRELLGAPGPEDRQR</sequence>
<keyword evidence="2 5" id="KW-0808">Transferase</keyword>
<reference evidence="5 6" key="1">
    <citation type="submission" date="2023-12" db="EMBL/GenBank/DDBJ databases">
        <title>Blastococcus brunescens sp. nov., an actonobacterium isolated from sandstone collected in sahara desert.</title>
        <authorList>
            <person name="Gtari M."/>
            <person name="Ghodhbane F."/>
        </authorList>
    </citation>
    <scope>NUCLEOTIDE SEQUENCE [LARGE SCALE GENOMIC DNA]</scope>
    <source>
        <strain evidence="5 6">BMG 8361</strain>
    </source>
</reference>
<dbReference type="InterPro" id="IPR001296">
    <property type="entry name" value="Glyco_trans_1"/>
</dbReference>
<evidence type="ECO:0000256" key="2">
    <source>
        <dbReference type="ARBA" id="ARBA00022679"/>
    </source>
</evidence>
<evidence type="ECO:0000259" key="3">
    <source>
        <dbReference type="Pfam" id="PF00534"/>
    </source>
</evidence>
<evidence type="ECO:0000313" key="6">
    <source>
        <dbReference type="Proteomes" id="UP001324287"/>
    </source>
</evidence>
<keyword evidence="6" id="KW-1185">Reference proteome</keyword>
<gene>
    <name evidence="5" type="ORF">U6N30_13340</name>
</gene>
<organism evidence="5 6">
    <name type="scientific">Blastococcus brunescens</name>
    <dbReference type="NCBI Taxonomy" id="1564165"/>
    <lineage>
        <taxon>Bacteria</taxon>
        <taxon>Bacillati</taxon>
        <taxon>Actinomycetota</taxon>
        <taxon>Actinomycetes</taxon>
        <taxon>Geodermatophilales</taxon>
        <taxon>Geodermatophilaceae</taxon>
        <taxon>Blastococcus</taxon>
    </lineage>
</organism>
<dbReference type="EMBL" id="CP141261">
    <property type="protein sequence ID" value="WRL66331.1"/>
    <property type="molecule type" value="Genomic_DNA"/>
</dbReference>
<dbReference type="Gene3D" id="3.40.50.2000">
    <property type="entry name" value="Glycogen Phosphorylase B"/>
    <property type="match status" value="2"/>
</dbReference>
<dbReference type="InterPro" id="IPR028098">
    <property type="entry name" value="Glyco_trans_4-like_N"/>
</dbReference>
<dbReference type="PANTHER" id="PTHR45947:SF15">
    <property type="entry name" value="TEICHURONIC ACID BIOSYNTHESIS GLYCOSYLTRANSFERASE TUAC-RELATED"/>
    <property type="match status" value="1"/>
</dbReference>
<dbReference type="RefSeq" id="WP_324277645.1">
    <property type="nucleotide sequence ID" value="NZ_CP141261.1"/>
</dbReference>